<keyword evidence="5 7" id="KW-0472">Membrane</keyword>
<reference evidence="8 9" key="1">
    <citation type="journal article" date="2016" name="Nat. Commun.">
        <title>Thousands of microbial genomes shed light on interconnected biogeochemical processes in an aquifer system.</title>
        <authorList>
            <person name="Anantharaman K."/>
            <person name="Brown C.T."/>
            <person name="Hug L.A."/>
            <person name="Sharon I."/>
            <person name="Castelle C.J."/>
            <person name="Probst A.J."/>
            <person name="Thomas B.C."/>
            <person name="Singh A."/>
            <person name="Wilkins M.J."/>
            <person name="Karaoz U."/>
            <person name="Brodie E.L."/>
            <person name="Williams K.H."/>
            <person name="Hubbard S.S."/>
            <person name="Banfield J.F."/>
        </authorList>
    </citation>
    <scope>NUCLEOTIDE SEQUENCE [LARGE SCALE GENOMIC DNA]</scope>
</reference>
<proteinExistence type="inferred from homology"/>
<evidence type="ECO:0000256" key="3">
    <source>
        <dbReference type="ARBA" id="ARBA00022692"/>
    </source>
</evidence>
<sequence length="202" mass="23050">MESVELIKLILIPLVAALIGWATNWVAIKMLFHPKKPVVVLGITFQGVFHRRQKELAVRLGGIIEERLFSHDDIHQKLTSPAFIGRLTPILEKHLDLFLKERLVGLHPMLALVPAALIESFREKMMAEFETFLPHLMEGASEALEDLIQVKEVIREKIEAFEVEQLEEMLFSIMKNEFKMIEWVGGVLGFLIGLFQVGITLL</sequence>
<evidence type="ECO:0000313" key="8">
    <source>
        <dbReference type="EMBL" id="OGH05009.1"/>
    </source>
</evidence>
<feature type="transmembrane region" description="Helical" evidence="7">
    <location>
        <begin position="180"/>
        <end position="199"/>
    </location>
</feature>
<keyword evidence="4 7" id="KW-1133">Transmembrane helix</keyword>
<dbReference type="PANTHER" id="PTHR35791">
    <property type="entry name" value="UPF0754 MEMBRANE PROTEIN YHEB"/>
    <property type="match status" value="1"/>
</dbReference>
<evidence type="ECO:0000256" key="7">
    <source>
        <dbReference type="SAM" id="Phobius"/>
    </source>
</evidence>
<dbReference type="PANTHER" id="PTHR35791:SF1">
    <property type="entry name" value="UPF0754 MEMBRANE PROTEIN YHEB"/>
    <property type="match status" value="1"/>
</dbReference>
<dbReference type="GO" id="GO:0012505">
    <property type="term" value="C:endomembrane system"/>
    <property type="evidence" value="ECO:0007669"/>
    <property type="project" value="UniProtKB-SubCell"/>
</dbReference>
<dbReference type="Proteomes" id="UP000177583">
    <property type="component" value="Unassembled WGS sequence"/>
</dbReference>
<name>A0A1F6H3Q8_9PROT</name>
<comment type="similarity">
    <text evidence="2">Belongs to the UPF0754 family.</text>
</comment>
<protein>
    <recommendedName>
        <fullName evidence="10">DUF445 domain-containing protein</fullName>
    </recommendedName>
</protein>
<evidence type="ECO:0008006" key="10">
    <source>
        <dbReference type="Google" id="ProtNLM"/>
    </source>
</evidence>
<evidence type="ECO:0000256" key="5">
    <source>
        <dbReference type="ARBA" id="ARBA00023136"/>
    </source>
</evidence>
<evidence type="ECO:0000256" key="4">
    <source>
        <dbReference type="ARBA" id="ARBA00022989"/>
    </source>
</evidence>
<accession>A0A1F6H3Q8</accession>
<dbReference type="EMBL" id="MFNF01000001">
    <property type="protein sequence ID" value="OGH05009.1"/>
    <property type="molecule type" value="Genomic_DNA"/>
</dbReference>
<dbReference type="Pfam" id="PF04286">
    <property type="entry name" value="DUF445"/>
    <property type="match status" value="2"/>
</dbReference>
<comment type="subcellular location">
    <subcellularLocation>
        <location evidence="1">Endomembrane system</location>
    </subcellularLocation>
</comment>
<evidence type="ECO:0000313" key="9">
    <source>
        <dbReference type="Proteomes" id="UP000177583"/>
    </source>
</evidence>
<evidence type="ECO:0000256" key="2">
    <source>
        <dbReference type="ARBA" id="ARBA00008053"/>
    </source>
</evidence>
<evidence type="ECO:0000256" key="6">
    <source>
        <dbReference type="SAM" id="Coils"/>
    </source>
</evidence>
<comment type="caution">
    <text evidence="8">The sequence shown here is derived from an EMBL/GenBank/DDBJ whole genome shotgun (WGS) entry which is preliminary data.</text>
</comment>
<organism evidence="8 9">
    <name type="scientific">Candidatus Lambdaproteobacteria bacterium RIFOXYD2_FULL_56_26</name>
    <dbReference type="NCBI Taxonomy" id="1817773"/>
    <lineage>
        <taxon>Bacteria</taxon>
        <taxon>Pseudomonadati</taxon>
        <taxon>Pseudomonadota</taxon>
        <taxon>Candidatus Lambdaproteobacteria</taxon>
    </lineage>
</organism>
<dbReference type="InterPro" id="IPR007383">
    <property type="entry name" value="DUF445"/>
</dbReference>
<feature type="coiled-coil region" evidence="6">
    <location>
        <begin position="137"/>
        <end position="164"/>
    </location>
</feature>
<feature type="transmembrane region" description="Helical" evidence="7">
    <location>
        <begin position="6"/>
        <end position="27"/>
    </location>
</feature>
<keyword evidence="3 7" id="KW-0812">Transmembrane</keyword>
<keyword evidence="6" id="KW-0175">Coiled coil</keyword>
<evidence type="ECO:0000256" key="1">
    <source>
        <dbReference type="ARBA" id="ARBA00004308"/>
    </source>
</evidence>
<gene>
    <name evidence="8" type="ORF">A2557_08540</name>
</gene>
<dbReference type="AlphaFoldDB" id="A0A1F6H3Q8"/>